<keyword evidence="7" id="KW-0544">Nucleosome core</keyword>
<dbReference type="GO" id="GO:0005634">
    <property type="term" value="C:nucleus"/>
    <property type="evidence" value="ECO:0007669"/>
    <property type="project" value="UniProtKB-SubCell"/>
</dbReference>
<dbReference type="InterPro" id="IPR009072">
    <property type="entry name" value="Histone-fold"/>
</dbReference>
<dbReference type="PROSITE" id="PS00959">
    <property type="entry name" value="HISTONE_H3_2"/>
    <property type="match status" value="1"/>
</dbReference>
<dbReference type="GO" id="GO:0030527">
    <property type="term" value="F:structural constituent of chromatin"/>
    <property type="evidence" value="ECO:0007669"/>
    <property type="project" value="InterPro"/>
</dbReference>
<evidence type="ECO:0000256" key="8">
    <source>
        <dbReference type="SAM" id="MobiDB-lite"/>
    </source>
</evidence>
<protein>
    <recommendedName>
        <fullName evidence="9">Core Histone H2A/H2B/H3 domain-containing protein</fullName>
    </recommendedName>
</protein>
<evidence type="ECO:0000256" key="4">
    <source>
        <dbReference type="ARBA" id="ARBA00022454"/>
    </source>
</evidence>
<dbReference type="EMBL" id="GEBQ01031394">
    <property type="protein sequence ID" value="JAT08583.1"/>
    <property type="molecule type" value="Transcribed_RNA"/>
</dbReference>
<feature type="compositionally biased region" description="Basic residues" evidence="8">
    <location>
        <begin position="54"/>
        <end position="72"/>
    </location>
</feature>
<dbReference type="PANTHER" id="PTHR45810">
    <property type="entry name" value="HISTONE H3.2"/>
    <property type="match status" value="1"/>
</dbReference>
<evidence type="ECO:0000259" key="9">
    <source>
        <dbReference type="Pfam" id="PF00125"/>
    </source>
</evidence>
<feature type="domain" description="Core Histone H2A/H2B/H3" evidence="9">
    <location>
        <begin position="89"/>
        <end position="179"/>
    </location>
</feature>
<dbReference type="Gene3D" id="1.10.20.10">
    <property type="entry name" value="Histone, subunit A"/>
    <property type="match status" value="1"/>
</dbReference>
<dbReference type="GO" id="GO:0003677">
    <property type="term" value="F:DNA binding"/>
    <property type="evidence" value="ECO:0007669"/>
    <property type="project" value="UniProtKB-KW"/>
</dbReference>
<accession>A0A1B6KAU8</accession>
<evidence type="ECO:0000256" key="6">
    <source>
        <dbReference type="ARBA" id="ARBA00023242"/>
    </source>
</evidence>
<comment type="similarity">
    <text evidence="3">Belongs to the histone H3 family.</text>
</comment>
<proteinExistence type="inferred from homology"/>
<evidence type="ECO:0000256" key="2">
    <source>
        <dbReference type="ARBA" id="ARBA00004286"/>
    </source>
</evidence>
<evidence type="ECO:0000256" key="1">
    <source>
        <dbReference type="ARBA" id="ARBA00004123"/>
    </source>
</evidence>
<dbReference type="InterPro" id="IPR000164">
    <property type="entry name" value="Histone_H3/CENP-A"/>
</dbReference>
<dbReference type="AlphaFoldDB" id="A0A1B6KAU8"/>
<dbReference type="CDD" id="cd22911">
    <property type="entry name" value="HFD_H3"/>
    <property type="match status" value="1"/>
</dbReference>
<keyword evidence="5" id="KW-0238">DNA-binding</keyword>
<keyword evidence="6" id="KW-0539">Nucleus</keyword>
<feature type="region of interest" description="Disordered" evidence="8">
    <location>
        <begin position="28"/>
        <end position="75"/>
    </location>
</feature>
<name>A0A1B6KAU8_9HEMI</name>
<feature type="compositionally biased region" description="Polar residues" evidence="8">
    <location>
        <begin position="35"/>
        <end position="48"/>
    </location>
</feature>
<gene>
    <name evidence="10" type="ORF">g.1706</name>
</gene>
<dbReference type="PRINTS" id="PR00622">
    <property type="entry name" value="HISTONEH3"/>
</dbReference>
<sequence>MVRRKSDALTAVSRKLVAVAAKKKLFTDKTPKKNVTVSSADLTTSSVDSLSGSPKRKSSPRKSKKKTPKAKKVSNTMVTGARPIKFRRGTRALMEIRRLQKSTAMLIPKLPFARLVREIIMELSPPGQDSFRIQSNALEALQEFTELYITQFLENSMLCAIHARRVTLKPSDMELTRRIRGRQDPING</sequence>
<evidence type="ECO:0000256" key="5">
    <source>
        <dbReference type="ARBA" id="ARBA00023125"/>
    </source>
</evidence>
<dbReference type="FunFam" id="1.10.20.10:FF:000085">
    <property type="entry name" value="Histone H3.2"/>
    <property type="match status" value="1"/>
</dbReference>
<organism evidence="10">
    <name type="scientific">Graphocephala atropunctata</name>
    <dbReference type="NCBI Taxonomy" id="36148"/>
    <lineage>
        <taxon>Eukaryota</taxon>
        <taxon>Metazoa</taxon>
        <taxon>Ecdysozoa</taxon>
        <taxon>Arthropoda</taxon>
        <taxon>Hexapoda</taxon>
        <taxon>Insecta</taxon>
        <taxon>Pterygota</taxon>
        <taxon>Neoptera</taxon>
        <taxon>Paraneoptera</taxon>
        <taxon>Hemiptera</taxon>
        <taxon>Auchenorrhyncha</taxon>
        <taxon>Membracoidea</taxon>
        <taxon>Cicadellidae</taxon>
        <taxon>Cicadellinae</taxon>
        <taxon>Cicadellini</taxon>
        <taxon>Graphocephala</taxon>
    </lineage>
</organism>
<dbReference type="InterPro" id="IPR007125">
    <property type="entry name" value="H2A/H2B/H3"/>
</dbReference>
<dbReference type="SUPFAM" id="SSF47113">
    <property type="entry name" value="Histone-fold"/>
    <property type="match status" value="1"/>
</dbReference>
<reference evidence="10" key="1">
    <citation type="submission" date="2015-11" db="EMBL/GenBank/DDBJ databases">
        <title>De novo transcriptome assembly of four potential Pierce s Disease insect vectors from Arizona vineyards.</title>
        <authorList>
            <person name="Tassone E.E."/>
        </authorList>
    </citation>
    <scope>NUCLEOTIDE SEQUENCE</scope>
</reference>
<evidence type="ECO:0000256" key="7">
    <source>
        <dbReference type="ARBA" id="ARBA00023269"/>
    </source>
</evidence>
<dbReference type="Pfam" id="PF00125">
    <property type="entry name" value="Histone"/>
    <property type="match status" value="1"/>
</dbReference>
<comment type="subcellular location">
    <subcellularLocation>
        <location evidence="2">Chromosome</location>
    </subcellularLocation>
    <subcellularLocation>
        <location evidence="1">Nucleus</location>
    </subcellularLocation>
</comment>
<dbReference type="SMART" id="SM00428">
    <property type="entry name" value="H3"/>
    <property type="match status" value="1"/>
</dbReference>
<dbReference type="GO" id="GO:0046982">
    <property type="term" value="F:protein heterodimerization activity"/>
    <property type="evidence" value="ECO:0007669"/>
    <property type="project" value="InterPro"/>
</dbReference>
<keyword evidence="4" id="KW-0158">Chromosome</keyword>
<evidence type="ECO:0000313" key="10">
    <source>
        <dbReference type="EMBL" id="JAT08583.1"/>
    </source>
</evidence>
<dbReference type="GO" id="GO:0000786">
    <property type="term" value="C:nucleosome"/>
    <property type="evidence" value="ECO:0007669"/>
    <property type="project" value="UniProtKB-KW"/>
</dbReference>
<evidence type="ECO:0000256" key="3">
    <source>
        <dbReference type="ARBA" id="ARBA00010343"/>
    </source>
</evidence>